<evidence type="ECO:0000313" key="8">
    <source>
        <dbReference type="EMBL" id="MFO3665981.1"/>
    </source>
</evidence>
<evidence type="ECO:0000313" key="9">
    <source>
        <dbReference type="Proteomes" id="UP001637996"/>
    </source>
</evidence>
<keyword evidence="6 7" id="KW-0961">Cell wall biogenesis/degradation</keyword>
<evidence type="ECO:0000256" key="1">
    <source>
        <dbReference type="ARBA" id="ARBA00001602"/>
    </source>
</evidence>
<evidence type="ECO:0000256" key="6">
    <source>
        <dbReference type="ARBA" id="ARBA00023316"/>
    </source>
</evidence>
<keyword evidence="5 7" id="KW-0413">Isomerase</keyword>
<protein>
    <recommendedName>
        <fullName evidence="2 7">Glutamate racemase</fullName>
        <ecNumber evidence="2 7">5.1.1.3</ecNumber>
    </recommendedName>
</protein>
<dbReference type="PROSITE" id="PS00924">
    <property type="entry name" value="ASP_GLU_RACEMASE_2"/>
    <property type="match status" value="1"/>
</dbReference>
<dbReference type="PANTHER" id="PTHR21198:SF2">
    <property type="entry name" value="GLUTAMATE RACEMASE"/>
    <property type="match status" value="1"/>
</dbReference>
<dbReference type="SUPFAM" id="SSF53681">
    <property type="entry name" value="Aspartate/glutamate racemase"/>
    <property type="match status" value="2"/>
</dbReference>
<comment type="function">
    <text evidence="7">Provides the (R)-glutamate required for cell wall biosynthesis.</text>
</comment>
<organism evidence="8 9">
    <name type="scientific">Anaerococcus martiniensis</name>
    <dbReference type="NCBI Taxonomy" id="3115615"/>
    <lineage>
        <taxon>Bacteria</taxon>
        <taxon>Bacillati</taxon>
        <taxon>Bacillota</taxon>
        <taxon>Tissierellia</taxon>
        <taxon>Tissierellales</taxon>
        <taxon>Peptoniphilaceae</taxon>
        <taxon>Anaerococcus</taxon>
    </lineage>
</organism>
<comment type="catalytic activity">
    <reaction evidence="1 7">
        <text>L-glutamate = D-glutamate</text>
        <dbReference type="Rhea" id="RHEA:12813"/>
        <dbReference type="ChEBI" id="CHEBI:29985"/>
        <dbReference type="ChEBI" id="CHEBI:29986"/>
        <dbReference type="EC" id="5.1.1.3"/>
    </reaction>
</comment>
<dbReference type="InterPro" id="IPR001920">
    <property type="entry name" value="Asp/Glu_race"/>
</dbReference>
<feature type="active site" description="Proton donor/acceptor" evidence="7">
    <location>
        <position position="70"/>
    </location>
</feature>
<dbReference type="RefSeq" id="WP_410031642.1">
    <property type="nucleotide sequence ID" value="NZ_JBGMEI010000010.1"/>
</dbReference>
<dbReference type="Gene3D" id="3.40.50.1860">
    <property type="match status" value="2"/>
</dbReference>
<feature type="binding site" evidence="7">
    <location>
        <begin position="179"/>
        <end position="180"/>
    </location>
    <ligand>
        <name>substrate</name>
    </ligand>
</feature>
<evidence type="ECO:0000256" key="3">
    <source>
        <dbReference type="ARBA" id="ARBA00022960"/>
    </source>
</evidence>
<keyword evidence="3 7" id="KW-0133">Cell shape</keyword>
<proteinExistence type="inferred from homology"/>
<dbReference type="PANTHER" id="PTHR21198">
    <property type="entry name" value="GLUTAMATE RACEMASE"/>
    <property type="match status" value="1"/>
</dbReference>
<evidence type="ECO:0000256" key="4">
    <source>
        <dbReference type="ARBA" id="ARBA00022984"/>
    </source>
</evidence>
<feature type="binding site" evidence="7">
    <location>
        <begin position="39"/>
        <end position="40"/>
    </location>
    <ligand>
        <name>substrate</name>
    </ligand>
</feature>
<dbReference type="Pfam" id="PF01177">
    <property type="entry name" value="Asp_Glu_race"/>
    <property type="match status" value="1"/>
</dbReference>
<name>A0ABW9M9J2_9FIRM</name>
<feature type="binding site" evidence="7">
    <location>
        <begin position="8"/>
        <end position="9"/>
    </location>
    <ligand>
        <name>substrate</name>
    </ligand>
</feature>
<evidence type="ECO:0000256" key="7">
    <source>
        <dbReference type="HAMAP-Rule" id="MF_00258"/>
    </source>
</evidence>
<dbReference type="InterPro" id="IPR004391">
    <property type="entry name" value="Glu_race"/>
</dbReference>
<dbReference type="NCBIfam" id="TIGR00067">
    <property type="entry name" value="glut_race"/>
    <property type="match status" value="1"/>
</dbReference>
<sequence length="249" mass="28238">MTNIGVFDSGLGGLTVLKELASKKNANYFYLGDSKRAPYGSRSKDEILKLTDEIVEYLEKYDIDQYIIACNTISTIATEYLENKYKKKFYPITRAGVENALQYEGDFCLLATKATVDSHIYKEEIEKNSSSKVFEIPATKLVTLIEDGKLSGDELDQALSQYLEIANQNQIPNIILGCTHYPIIKNAIIKNLNYKANIINPAHNVSKKVNFDEDNKSSINIFMTQVNEKNKQIVDHILDCDYNLELKEI</sequence>
<keyword evidence="4 7" id="KW-0573">Peptidoglycan synthesis</keyword>
<dbReference type="InterPro" id="IPR015942">
    <property type="entry name" value="Asp/Glu/hydantoin_racemase"/>
</dbReference>
<comment type="similarity">
    <text evidence="7">Belongs to the aspartate/glutamate racemases family.</text>
</comment>
<keyword evidence="9" id="KW-1185">Reference proteome</keyword>
<dbReference type="Proteomes" id="UP001637996">
    <property type="component" value="Unassembled WGS sequence"/>
</dbReference>
<dbReference type="GO" id="GO:0008881">
    <property type="term" value="F:glutamate racemase activity"/>
    <property type="evidence" value="ECO:0007669"/>
    <property type="project" value="UniProtKB-EC"/>
</dbReference>
<feature type="active site" description="Proton donor/acceptor" evidence="7">
    <location>
        <position position="178"/>
    </location>
</feature>
<dbReference type="InterPro" id="IPR033134">
    <property type="entry name" value="Asp/Glu_racemase_AS_2"/>
</dbReference>
<dbReference type="HAMAP" id="MF_00258">
    <property type="entry name" value="Glu_racemase"/>
    <property type="match status" value="1"/>
</dbReference>
<accession>A0ABW9M9J2</accession>
<comment type="caution">
    <text evidence="8">The sequence shown here is derived from an EMBL/GenBank/DDBJ whole genome shotgun (WGS) entry which is preliminary data.</text>
</comment>
<dbReference type="EC" id="5.1.1.3" evidence="2 7"/>
<reference evidence="8 9" key="1">
    <citation type="journal article" date="2025" name="Anaerobe">
        <title>Description of Anaerococcus kampingiae sp. nov., Anaerococcus groningensis sp. nov., Anaerococcus martiniensis sp. nov., and Anaerococcus cruorum sp. nov., isolated from human clinical specimens.</title>
        <authorList>
            <person name="Boiten K.E."/>
            <person name="Meijer J."/>
            <person name="van Wezel E.M."/>
            <person name="Veloo A.C.M."/>
        </authorList>
    </citation>
    <scope>NUCLEOTIDE SEQUENCE [LARGE SCALE GENOMIC DNA]</scope>
    <source>
        <strain evidence="8 9">ENR0831</strain>
    </source>
</reference>
<evidence type="ECO:0000256" key="2">
    <source>
        <dbReference type="ARBA" id="ARBA00013090"/>
    </source>
</evidence>
<comment type="pathway">
    <text evidence="7">Cell wall biogenesis; peptidoglycan biosynthesis.</text>
</comment>
<evidence type="ECO:0000256" key="5">
    <source>
        <dbReference type="ARBA" id="ARBA00023235"/>
    </source>
</evidence>
<feature type="binding site" evidence="7">
    <location>
        <begin position="71"/>
        <end position="72"/>
    </location>
    <ligand>
        <name>substrate</name>
    </ligand>
</feature>
<dbReference type="EMBL" id="JBGMEI010000010">
    <property type="protein sequence ID" value="MFO3665981.1"/>
    <property type="molecule type" value="Genomic_DNA"/>
</dbReference>
<gene>
    <name evidence="7 8" type="primary">murI</name>
    <name evidence="8" type="ORF">ACCQ41_06955</name>
</gene>